<keyword evidence="2" id="KW-1185">Reference proteome</keyword>
<dbReference type="KEGG" id="frc:KX01_1258"/>
<dbReference type="STRING" id="1542390.KX01_1258"/>
<dbReference type="EMBL" id="CP009654">
    <property type="protein sequence ID" value="APC97100.1"/>
    <property type="molecule type" value="Genomic_DNA"/>
</dbReference>
<accession>A0A1J0KTY8</accession>
<reference evidence="2" key="1">
    <citation type="submission" date="2014-10" db="EMBL/GenBank/DDBJ databases">
        <authorList>
            <person name="Kuske C.R."/>
            <person name="Challacombe J.F."/>
            <person name="Daligault H.E."/>
            <person name="Davenport K.W."/>
            <person name="Johnson S.L."/>
            <person name="Siddaramappa S."/>
            <person name="Petersen J.M."/>
        </authorList>
    </citation>
    <scope>NUCLEOTIDE SEQUENCE [LARGE SCALE GENOMIC DNA]</scope>
    <source>
        <strain evidence="2">CA97-1460</strain>
    </source>
</reference>
<name>A0A1J0KTY8_9GAMM</name>
<evidence type="ECO:0000313" key="2">
    <source>
        <dbReference type="Proteomes" id="UP000182521"/>
    </source>
</evidence>
<sequence length="35" mass="3865">MYFKAYTVYLDLGMQVNNSTEVGIGSTGLGFKVNF</sequence>
<evidence type="ECO:0000313" key="1">
    <source>
        <dbReference type="EMBL" id="APC97100.1"/>
    </source>
</evidence>
<organism evidence="1 2">
    <name type="scientific">Francisella frigiditurris</name>
    <dbReference type="NCBI Taxonomy" id="1542390"/>
    <lineage>
        <taxon>Bacteria</taxon>
        <taxon>Pseudomonadati</taxon>
        <taxon>Pseudomonadota</taxon>
        <taxon>Gammaproteobacteria</taxon>
        <taxon>Thiotrichales</taxon>
        <taxon>Francisellaceae</taxon>
        <taxon>Francisella</taxon>
    </lineage>
</organism>
<dbReference type="Proteomes" id="UP000182521">
    <property type="component" value="Chromosome"/>
</dbReference>
<proteinExistence type="predicted"/>
<protein>
    <submittedName>
        <fullName evidence="1">Uncharacterized protein</fullName>
    </submittedName>
</protein>
<dbReference type="AlphaFoldDB" id="A0A1J0KTY8"/>
<gene>
    <name evidence="1" type="ORF">KX01_1258</name>
</gene>